<feature type="compositionally biased region" description="Low complexity" evidence="13">
    <location>
        <begin position="366"/>
        <end position="383"/>
    </location>
</feature>
<keyword evidence="7 14" id="KW-0472">Membrane</keyword>
<reference evidence="17" key="1">
    <citation type="submission" date="2025-08" db="UniProtKB">
        <authorList>
            <consortium name="RefSeq"/>
        </authorList>
    </citation>
    <scope>IDENTIFICATION</scope>
    <source>
        <tissue evidence="17">Testes</tissue>
    </source>
</reference>
<dbReference type="PANTHER" id="PTHR45695">
    <property type="entry name" value="LEUCOKININ RECEPTOR-RELATED"/>
    <property type="match status" value="1"/>
</dbReference>
<feature type="transmembrane region" description="Helical" evidence="14">
    <location>
        <begin position="248"/>
        <end position="268"/>
    </location>
</feature>
<dbReference type="PRINTS" id="PR00237">
    <property type="entry name" value="GPCRRHODOPSN"/>
</dbReference>
<evidence type="ECO:0000256" key="11">
    <source>
        <dbReference type="ARBA" id="ARBA00023224"/>
    </source>
</evidence>
<keyword evidence="8" id="KW-1015">Disulfide bond</keyword>
<evidence type="ECO:0000256" key="9">
    <source>
        <dbReference type="ARBA" id="ARBA00023170"/>
    </source>
</evidence>
<feature type="transmembrane region" description="Helical" evidence="14">
    <location>
        <begin position="149"/>
        <end position="173"/>
    </location>
</feature>
<dbReference type="Gene3D" id="1.20.1070.10">
    <property type="entry name" value="Rhodopsin 7-helix transmembrane proteins"/>
    <property type="match status" value="1"/>
</dbReference>
<evidence type="ECO:0000256" key="12">
    <source>
        <dbReference type="RuleBase" id="RU000688"/>
    </source>
</evidence>
<dbReference type="PROSITE" id="PS50262">
    <property type="entry name" value="G_PROTEIN_RECEP_F1_2"/>
    <property type="match status" value="1"/>
</dbReference>
<evidence type="ECO:0000259" key="15">
    <source>
        <dbReference type="PROSITE" id="PS50262"/>
    </source>
</evidence>
<evidence type="ECO:0000313" key="16">
    <source>
        <dbReference type="Proteomes" id="UP000694865"/>
    </source>
</evidence>
<proteinExistence type="inferred from homology"/>
<feature type="transmembrane region" description="Helical" evidence="14">
    <location>
        <begin position="71"/>
        <end position="91"/>
    </location>
</feature>
<keyword evidence="9 12" id="KW-0675">Receptor</keyword>
<feature type="compositionally biased region" description="Basic and acidic residues" evidence="13">
    <location>
        <begin position="431"/>
        <end position="444"/>
    </location>
</feature>
<dbReference type="GeneID" id="100366524"/>
<dbReference type="Pfam" id="PF00001">
    <property type="entry name" value="7tm_1"/>
    <property type="match status" value="1"/>
</dbReference>
<dbReference type="SUPFAM" id="SSF81321">
    <property type="entry name" value="Family A G protein-coupled receptor-like"/>
    <property type="match status" value="1"/>
</dbReference>
<dbReference type="PANTHER" id="PTHR45695:SF23">
    <property type="entry name" value="GALANIN-LIKE G-PROTEIN COUPLED RECEPTOR NPR-9"/>
    <property type="match status" value="1"/>
</dbReference>
<evidence type="ECO:0000256" key="4">
    <source>
        <dbReference type="ARBA" id="ARBA00022692"/>
    </source>
</evidence>
<dbReference type="PROSITE" id="PS00237">
    <property type="entry name" value="G_PROTEIN_RECEP_F1_1"/>
    <property type="match status" value="1"/>
</dbReference>
<evidence type="ECO:0000256" key="5">
    <source>
        <dbReference type="ARBA" id="ARBA00022989"/>
    </source>
</evidence>
<feature type="region of interest" description="Disordered" evidence="13">
    <location>
        <begin position="348"/>
        <end position="385"/>
    </location>
</feature>
<evidence type="ECO:0000256" key="7">
    <source>
        <dbReference type="ARBA" id="ARBA00023136"/>
    </source>
</evidence>
<evidence type="ECO:0000256" key="14">
    <source>
        <dbReference type="SAM" id="Phobius"/>
    </source>
</evidence>
<keyword evidence="6 12" id="KW-0297">G-protein coupled receptor</keyword>
<comment type="similarity">
    <text evidence="2 12">Belongs to the G-protein coupled receptor 1 family.</text>
</comment>
<dbReference type="InterPro" id="IPR000276">
    <property type="entry name" value="GPCR_Rhodpsn"/>
</dbReference>
<keyword evidence="4 12" id="KW-0812">Transmembrane</keyword>
<protein>
    <submittedName>
        <fullName evidence="17">Allatostatin-A receptor-like</fullName>
    </submittedName>
</protein>
<dbReference type="PRINTS" id="PR01012">
    <property type="entry name" value="NRPEPTIDEYR"/>
</dbReference>
<accession>A0ABM0GV72</accession>
<feature type="transmembrane region" description="Helical" evidence="14">
    <location>
        <begin position="111"/>
        <end position="137"/>
    </location>
</feature>
<dbReference type="SMART" id="SM01381">
    <property type="entry name" value="7TM_GPCR_Srsx"/>
    <property type="match status" value="1"/>
</dbReference>
<gene>
    <name evidence="17" type="primary">LOC100366524</name>
</gene>
<feature type="region of interest" description="Disordered" evidence="13">
    <location>
        <begin position="411"/>
        <end position="444"/>
    </location>
</feature>
<feature type="transmembrane region" description="Helical" evidence="14">
    <location>
        <begin position="200"/>
        <end position="227"/>
    </location>
</feature>
<name>A0ABM0GV72_SACKO</name>
<keyword evidence="3" id="KW-1003">Cell membrane</keyword>
<evidence type="ECO:0000256" key="6">
    <source>
        <dbReference type="ARBA" id="ARBA00023040"/>
    </source>
</evidence>
<dbReference type="Proteomes" id="UP000694865">
    <property type="component" value="Unplaced"/>
</dbReference>
<evidence type="ECO:0000256" key="1">
    <source>
        <dbReference type="ARBA" id="ARBA00004651"/>
    </source>
</evidence>
<sequence>MSTEDYSDWMCINLTNYTNCSDPWNGAGLASDAAPIAVFYGLITIIGFLGNSMVILVVLKEKKMRNTTNVFVFSLSIADLSFIIICTPFTAADHMLGQWIFGQVMCKLFNYFTFVNVYASIYTLTVMSFDRFLAVVYPIRTMKFRRTRYAIISVIVLWIVILITLSPLLVVTITEKYKYIDGQVYTSCHTSMNMQETRIFIGQFFVTSYAFPLTVISLTYFLMLRSLWSSAAPSSNISEESAKRKRKVTVMVVVVVIVFAICWLPIQIFLMVQNFAVYDYENPVLKPIYYTANCMSYANSCINPIIYVFLSKSYRQAFRRAICCCVQKQRTTRGGFMRDSMMVTTAVSNTPNRSANRHGAGKYIASGSQRNSSSSSHSVTHSSPRAVCNRKKGNEYLMTEVCRTRAETKPLFGESSASDTGSNPSEITFSEEERSSSKHKGDVKQVAKAITKTVLEYCDDSDASSVDMETNPSESASPAKKSVEFVLREPHRVGARFSSANYCDTHKYRSMQNVDDIQSSRRSTSKDGRYVLMETSLDERRLIRNRATLSYHHS</sequence>
<dbReference type="InterPro" id="IPR000611">
    <property type="entry name" value="NPY_rcpt"/>
</dbReference>
<feature type="compositionally biased region" description="Polar residues" evidence="13">
    <location>
        <begin position="415"/>
        <end position="428"/>
    </location>
</feature>
<dbReference type="RefSeq" id="XP_002738024.1">
    <property type="nucleotide sequence ID" value="XM_002737978.1"/>
</dbReference>
<evidence type="ECO:0000256" key="8">
    <source>
        <dbReference type="ARBA" id="ARBA00023157"/>
    </source>
</evidence>
<keyword evidence="11 12" id="KW-0807">Transducer</keyword>
<keyword evidence="10" id="KW-0325">Glycoprotein</keyword>
<feature type="transmembrane region" description="Helical" evidence="14">
    <location>
        <begin position="288"/>
        <end position="310"/>
    </location>
</feature>
<evidence type="ECO:0000256" key="13">
    <source>
        <dbReference type="SAM" id="MobiDB-lite"/>
    </source>
</evidence>
<feature type="domain" description="G-protein coupled receptors family 1 profile" evidence="15">
    <location>
        <begin position="50"/>
        <end position="307"/>
    </location>
</feature>
<evidence type="ECO:0000256" key="10">
    <source>
        <dbReference type="ARBA" id="ARBA00023180"/>
    </source>
</evidence>
<evidence type="ECO:0000256" key="2">
    <source>
        <dbReference type="ARBA" id="ARBA00010663"/>
    </source>
</evidence>
<evidence type="ECO:0000256" key="3">
    <source>
        <dbReference type="ARBA" id="ARBA00022475"/>
    </source>
</evidence>
<evidence type="ECO:0000313" key="17">
    <source>
        <dbReference type="RefSeq" id="XP_002738024.1"/>
    </source>
</evidence>
<dbReference type="InterPro" id="IPR017452">
    <property type="entry name" value="GPCR_Rhodpsn_7TM"/>
</dbReference>
<keyword evidence="5 14" id="KW-1133">Transmembrane helix</keyword>
<keyword evidence="16" id="KW-1185">Reference proteome</keyword>
<feature type="transmembrane region" description="Helical" evidence="14">
    <location>
        <begin position="37"/>
        <end position="59"/>
    </location>
</feature>
<organism evidence="16 17">
    <name type="scientific">Saccoglossus kowalevskii</name>
    <name type="common">Acorn worm</name>
    <dbReference type="NCBI Taxonomy" id="10224"/>
    <lineage>
        <taxon>Eukaryota</taxon>
        <taxon>Metazoa</taxon>
        <taxon>Hemichordata</taxon>
        <taxon>Enteropneusta</taxon>
        <taxon>Harrimaniidae</taxon>
        <taxon>Saccoglossus</taxon>
    </lineage>
</organism>
<comment type="subcellular location">
    <subcellularLocation>
        <location evidence="1">Cell membrane</location>
        <topology evidence="1">Multi-pass membrane protein</topology>
    </subcellularLocation>
</comment>